<name>A0A1G8CL66_9BACT</name>
<feature type="domain" description="Fibronectin type-III" evidence="2">
    <location>
        <begin position="376"/>
        <end position="459"/>
    </location>
</feature>
<dbReference type="SUPFAM" id="SSF49265">
    <property type="entry name" value="Fibronectin type III"/>
    <property type="match status" value="2"/>
</dbReference>
<evidence type="ECO:0000313" key="3">
    <source>
        <dbReference type="EMBL" id="SDH46162.1"/>
    </source>
</evidence>
<sequence length="665" mass="75166">MKTIFFKTLLFLCICPAALWAQKPRAVAGPYGAFIQIDKLLHGPQYIIERLETGKTTAKPDWQAICTTDKGPASATDLIARLTLLASKNPLYEIPNDSLTALLYERYRNAAHADSLGAYGSNPQYLEAFGLGYLDTEVEQGHRYDYRVRAVESREGVYQNPGTISVPGSRIATTLQSISQTADGRVVRITYHLKKASPYIAGARILRATFGQTDFAECGAEWGFRKGAKDSLFLVVTDRNVRQKMLYSYVVYLKDFMGNESNASDTLTIANLRTQDQTPIIYEINTFSKEEENAIAVSWKLSSTKDLRSVEIWRSQKFDLGFEKIGTAASSDTVFYDNRVEPVEGYYYQVRLNGTYGNSAESVKVSGMLKANLAALVAPSHFQLKESRDSLTFRWQPADFDTHGYYIYFAAGQTDSLQRYSDIILAKSELKYQLQVKRLAAGTGYRWAVVAVNTSYNLGPMSEILYSTPRFPDRLATPINPEMIDQDGKALLVWENMKSIDPYTLGYIVERKAESDRIYKEIYRQKDEDNARNNYTDSTVKQGIRYSYRIRSYSLNDKLSGYSTDFEYYRPLDAVLPVHGLNVMSTNKGVLVSWDAPLKKPEKFLVYRFTEKTEKPRLIASTTGSQTAFIDRDAASGVGYYYHVVTVEADNRESVSTDPVKIDWK</sequence>
<dbReference type="EMBL" id="FNAN01000038">
    <property type="protein sequence ID" value="SDH46162.1"/>
    <property type="molecule type" value="Genomic_DNA"/>
</dbReference>
<gene>
    <name evidence="3" type="ORF">SAMN04487996_13829</name>
</gene>
<evidence type="ECO:0000259" key="2">
    <source>
        <dbReference type="SMART" id="SM00060"/>
    </source>
</evidence>
<proteinExistence type="predicted"/>
<feature type="domain" description="Fibronectin type-III" evidence="2">
    <location>
        <begin position="572"/>
        <end position="654"/>
    </location>
</feature>
<organism evidence="3 4">
    <name type="scientific">Dyadobacter soli</name>
    <dbReference type="NCBI Taxonomy" id="659014"/>
    <lineage>
        <taxon>Bacteria</taxon>
        <taxon>Pseudomonadati</taxon>
        <taxon>Bacteroidota</taxon>
        <taxon>Cytophagia</taxon>
        <taxon>Cytophagales</taxon>
        <taxon>Spirosomataceae</taxon>
        <taxon>Dyadobacter</taxon>
    </lineage>
</organism>
<reference evidence="4" key="1">
    <citation type="submission" date="2016-10" db="EMBL/GenBank/DDBJ databases">
        <authorList>
            <person name="Varghese N."/>
            <person name="Submissions S."/>
        </authorList>
    </citation>
    <scope>NUCLEOTIDE SEQUENCE [LARGE SCALE GENOMIC DNA]</scope>
    <source>
        <strain evidence="4">DSM 25329</strain>
    </source>
</reference>
<keyword evidence="4" id="KW-1185">Reference proteome</keyword>
<accession>A0A1G8CL66</accession>
<dbReference type="Gene3D" id="2.60.40.10">
    <property type="entry name" value="Immunoglobulins"/>
    <property type="match status" value="4"/>
</dbReference>
<dbReference type="Proteomes" id="UP000198748">
    <property type="component" value="Unassembled WGS sequence"/>
</dbReference>
<dbReference type="InterPro" id="IPR013783">
    <property type="entry name" value="Ig-like_fold"/>
</dbReference>
<dbReference type="InterPro" id="IPR003961">
    <property type="entry name" value="FN3_dom"/>
</dbReference>
<evidence type="ECO:0000256" key="1">
    <source>
        <dbReference type="SAM" id="SignalP"/>
    </source>
</evidence>
<protein>
    <recommendedName>
        <fullName evidence="2">Fibronectin type-III domain-containing protein</fullName>
    </recommendedName>
</protein>
<dbReference type="AlphaFoldDB" id="A0A1G8CL66"/>
<dbReference type="InterPro" id="IPR036116">
    <property type="entry name" value="FN3_sf"/>
</dbReference>
<feature type="signal peptide" evidence="1">
    <location>
        <begin position="1"/>
        <end position="21"/>
    </location>
</feature>
<dbReference type="STRING" id="659014.SAMN04487996_13829"/>
<feature type="domain" description="Fibronectin type-III" evidence="2">
    <location>
        <begin position="475"/>
        <end position="561"/>
    </location>
</feature>
<dbReference type="SMART" id="SM00060">
    <property type="entry name" value="FN3"/>
    <property type="match status" value="3"/>
</dbReference>
<dbReference type="OrthoDB" id="782387at2"/>
<feature type="chain" id="PRO_5011747077" description="Fibronectin type-III domain-containing protein" evidence="1">
    <location>
        <begin position="22"/>
        <end position="665"/>
    </location>
</feature>
<evidence type="ECO:0000313" key="4">
    <source>
        <dbReference type="Proteomes" id="UP000198748"/>
    </source>
</evidence>
<keyword evidence="1" id="KW-0732">Signal</keyword>
<dbReference type="RefSeq" id="WP_143017020.1">
    <property type="nucleotide sequence ID" value="NZ_FNAN01000038.1"/>
</dbReference>